<evidence type="ECO:0000259" key="1">
    <source>
        <dbReference type="Pfam" id="PF03819"/>
    </source>
</evidence>
<name>A0A0W8G123_9ZZZZ</name>
<gene>
    <name evidence="2" type="ORF">ASZ90_003279</name>
</gene>
<protein>
    <submittedName>
        <fullName evidence="2">Nucleoside triphosphate pyrophosphohydrolase mazg</fullName>
        <ecNumber evidence="2">3.6.1.8</ecNumber>
    </submittedName>
</protein>
<reference evidence="2" key="1">
    <citation type="journal article" date="2015" name="Proc. Natl. Acad. Sci. U.S.A.">
        <title>Networks of energetic and metabolic interactions define dynamics in microbial communities.</title>
        <authorList>
            <person name="Embree M."/>
            <person name="Liu J.K."/>
            <person name="Al-Bassam M.M."/>
            <person name="Zengler K."/>
        </authorList>
    </citation>
    <scope>NUCLEOTIDE SEQUENCE</scope>
</reference>
<organism evidence="2">
    <name type="scientific">hydrocarbon metagenome</name>
    <dbReference type="NCBI Taxonomy" id="938273"/>
    <lineage>
        <taxon>unclassified sequences</taxon>
        <taxon>metagenomes</taxon>
        <taxon>ecological metagenomes</taxon>
    </lineage>
</organism>
<sequence length="253" mass="29766">MTGEKFQKLVDVMKRLRIECPWDQEQTHDSIKAATLEETYELIEAIDEKDFAEMKGELGDVLLHIVFHSQIARETNQFNIDDVIDGITEKLIRRHPHVFGETKVKNNDEIMYNWEKIKLEEGRKSVLDGIPKALPQLHRAFRIQEKASKVGFDWDEKEKVWEKVKEEINEFEQVSTSNNIQKIEEELGDLLFSIVNYTRFIGINPENALRVTNEKFIKRFSFIEKKLAEEGKNITDSNLSEMDKLWEESKKIH</sequence>
<dbReference type="PANTHER" id="PTHR30522:SF0">
    <property type="entry name" value="NUCLEOSIDE TRIPHOSPHATE PYROPHOSPHOHYDROLASE"/>
    <property type="match status" value="1"/>
</dbReference>
<dbReference type="GO" id="GO:0046047">
    <property type="term" value="P:TTP catabolic process"/>
    <property type="evidence" value="ECO:0007669"/>
    <property type="project" value="TreeGrafter"/>
</dbReference>
<dbReference type="SUPFAM" id="SSF101386">
    <property type="entry name" value="all-alpha NTP pyrophosphatases"/>
    <property type="match status" value="2"/>
</dbReference>
<dbReference type="EC" id="3.6.1.8" evidence="2"/>
<dbReference type="EMBL" id="LNQE01000395">
    <property type="protein sequence ID" value="KUG26872.1"/>
    <property type="molecule type" value="Genomic_DNA"/>
</dbReference>
<dbReference type="Gene3D" id="1.10.287.1080">
    <property type="entry name" value="MazG-like"/>
    <property type="match status" value="2"/>
</dbReference>
<dbReference type="InterPro" id="IPR011551">
    <property type="entry name" value="NTP_PyrPHydrolase_MazG"/>
</dbReference>
<keyword evidence="2" id="KW-0378">Hydrolase</keyword>
<dbReference type="GO" id="GO:0047693">
    <property type="term" value="F:ATP diphosphatase activity"/>
    <property type="evidence" value="ECO:0007669"/>
    <property type="project" value="UniProtKB-EC"/>
</dbReference>
<dbReference type="CDD" id="cd11529">
    <property type="entry name" value="NTP-PPase_MazG_Cterm"/>
    <property type="match status" value="1"/>
</dbReference>
<dbReference type="Pfam" id="PF03819">
    <property type="entry name" value="MazG"/>
    <property type="match status" value="2"/>
</dbReference>
<dbReference type="GO" id="GO:0046081">
    <property type="term" value="P:dUTP catabolic process"/>
    <property type="evidence" value="ECO:0007669"/>
    <property type="project" value="TreeGrafter"/>
</dbReference>
<dbReference type="InterPro" id="IPR048011">
    <property type="entry name" value="NTP-PPase_MazG-like_C"/>
</dbReference>
<dbReference type="InterPro" id="IPR048015">
    <property type="entry name" value="NTP-PPase_MazG-like_N"/>
</dbReference>
<feature type="domain" description="NTP pyrophosphohydrolase MazG-like" evidence="1">
    <location>
        <begin position="159"/>
        <end position="219"/>
    </location>
</feature>
<dbReference type="GO" id="GO:0046076">
    <property type="term" value="P:dTTP catabolic process"/>
    <property type="evidence" value="ECO:0007669"/>
    <property type="project" value="TreeGrafter"/>
</dbReference>
<dbReference type="FunFam" id="1.10.287.1080:FF:000001">
    <property type="entry name" value="Nucleoside triphosphate pyrophosphohydrolase"/>
    <property type="match status" value="1"/>
</dbReference>
<feature type="domain" description="NTP pyrophosphohydrolase MazG-like" evidence="1">
    <location>
        <begin position="26"/>
        <end position="99"/>
    </location>
</feature>
<comment type="caution">
    <text evidence="2">The sequence shown here is derived from an EMBL/GenBank/DDBJ whole genome shotgun (WGS) entry which is preliminary data.</text>
</comment>
<dbReference type="NCBIfam" id="TIGR00444">
    <property type="entry name" value="mazG"/>
    <property type="match status" value="1"/>
</dbReference>
<dbReference type="InterPro" id="IPR004518">
    <property type="entry name" value="MazG-like_dom"/>
</dbReference>
<dbReference type="NCBIfam" id="NF007113">
    <property type="entry name" value="PRK09562.1"/>
    <property type="match status" value="1"/>
</dbReference>
<dbReference type="CDD" id="cd11528">
    <property type="entry name" value="NTP-PPase_MazG_Nterm"/>
    <property type="match status" value="1"/>
</dbReference>
<dbReference type="AlphaFoldDB" id="A0A0W8G123"/>
<dbReference type="FunFam" id="1.10.287.1080:FF:000003">
    <property type="entry name" value="Nucleoside triphosphate pyrophosphohydrolase"/>
    <property type="match status" value="1"/>
</dbReference>
<evidence type="ECO:0000313" key="2">
    <source>
        <dbReference type="EMBL" id="KUG26872.1"/>
    </source>
</evidence>
<dbReference type="GO" id="GO:0006950">
    <property type="term" value="P:response to stress"/>
    <property type="evidence" value="ECO:0007669"/>
    <property type="project" value="UniProtKB-ARBA"/>
</dbReference>
<dbReference type="GO" id="GO:0006203">
    <property type="term" value="P:dGTP catabolic process"/>
    <property type="evidence" value="ECO:0007669"/>
    <property type="project" value="TreeGrafter"/>
</dbReference>
<dbReference type="GO" id="GO:0046052">
    <property type="term" value="P:UTP catabolic process"/>
    <property type="evidence" value="ECO:0007669"/>
    <property type="project" value="TreeGrafter"/>
</dbReference>
<dbReference type="GO" id="GO:0046061">
    <property type="term" value="P:dATP catabolic process"/>
    <property type="evidence" value="ECO:0007669"/>
    <property type="project" value="TreeGrafter"/>
</dbReference>
<dbReference type="PANTHER" id="PTHR30522">
    <property type="entry name" value="NUCLEOSIDE TRIPHOSPHATE PYROPHOSPHOHYDROLASE"/>
    <property type="match status" value="1"/>
</dbReference>
<proteinExistence type="predicted"/>
<accession>A0A0W8G123</accession>